<name>A0A1E5PYL1_9ACTN</name>
<reference evidence="1 2" key="1">
    <citation type="submission" date="2016-08" db="EMBL/GenBank/DDBJ databases">
        <title>The complete genome of Streptomyces subrutilus 10-1-1.</title>
        <authorList>
            <person name="Chen X."/>
        </authorList>
    </citation>
    <scope>NUCLEOTIDE SEQUENCE [LARGE SCALE GENOMIC DNA]</scope>
    <source>
        <strain evidence="1 2">10-1-1</strain>
    </source>
</reference>
<gene>
    <name evidence="1" type="ORF">BGK67_28235</name>
</gene>
<protein>
    <submittedName>
        <fullName evidence="1">Uncharacterized protein</fullName>
    </submittedName>
</protein>
<dbReference type="AlphaFoldDB" id="A0A1E5PYL1"/>
<keyword evidence="2" id="KW-1185">Reference proteome</keyword>
<dbReference type="RefSeq" id="WP_069922899.1">
    <property type="nucleotide sequence ID" value="NZ_MEHK01000001.1"/>
</dbReference>
<comment type="caution">
    <text evidence="1">The sequence shown here is derived from an EMBL/GenBank/DDBJ whole genome shotgun (WGS) entry which is preliminary data.</text>
</comment>
<dbReference type="Proteomes" id="UP000095705">
    <property type="component" value="Unassembled WGS sequence"/>
</dbReference>
<accession>A0A1E5PYL1</accession>
<evidence type="ECO:0000313" key="1">
    <source>
        <dbReference type="EMBL" id="OEJ34708.1"/>
    </source>
</evidence>
<dbReference type="EMBL" id="MEHK01000001">
    <property type="protein sequence ID" value="OEJ34708.1"/>
    <property type="molecule type" value="Genomic_DNA"/>
</dbReference>
<sequence>MTLEPGRTVPPGRHVFAVQYHHAPGSRAGAGDAHAATATTTAGRRLAVTGTFRPAVSARG</sequence>
<evidence type="ECO:0000313" key="2">
    <source>
        <dbReference type="Proteomes" id="UP000095705"/>
    </source>
</evidence>
<organism evidence="1 2">
    <name type="scientific">Streptomyces subrutilus</name>
    <dbReference type="NCBI Taxonomy" id="36818"/>
    <lineage>
        <taxon>Bacteria</taxon>
        <taxon>Bacillati</taxon>
        <taxon>Actinomycetota</taxon>
        <taxon>Actinomycetes</taxon>
        <taxon>Kitasatosporales</taxon>
        <taxon>Streptomycetaceae</taxon>
        <taxon>Streptomyces</taxon>
    </lineage>
</organism>
<dbReference type="STRING" id="36818.BGK67_28235"/>
<proteinExistence type="predicted"/>